<dbReference type="RefSeq" id="WP_377769922.1">
    <property type="nucleotide sequence ID" value="NZ_JBHUHO010000010.1"/>
</dbReference>
<dbReference type="Pfam" id="PF12974">
    <property type="entry name" value="Phosphonate-bd"/>
    <property type="match status" value="1"/>
</dbReference>
<proteinExistence type="predicted"/>
<reference evidence="4" key="1">
    <citation type="journal article" date="2019" name="Int. J. Syst. Evol. Microbiol.">
        <title>The Global Catalogue of Microorganisms (GCM) 10K type strain sequencing project: providing services to taxonomists for standard genome sequencing and annotation.</title>
        <authorList>
            <consortium name="The Broad Institute Genomics Platform"/>
            <consortium name="The Broad Institute Genome Sequencing Center for Infectious Disease"/>
            <person name="Wu L."/>
            <person name="Ma J."/>
        </authorList>
    </citation>
    <scope>NUCLEOTIDE SEQUENCE [LARGE SCALE GENOMIC DNA]</scope>
    <source>
        <strain evidence="4">GH52</strain>
    </source>
</reference>
<dbReference type="PANTHER" id="PTHR35841:SF1">
    <property type="entry name" value="PHOSPHONATES-BINDING PERIPLASMIC PROTEIN"/>
    <property type="match status" value="1"/>
</dbReference>
<keyword evidence="2" id="KW-0732">Signal</keyword>
<evidence type="ECO:0000313" key="3">
    <source>
        <dbReference type="EMBL" id="MFD2114896.1"/>
    </source>
</evidence>
<dbReference type="Gene3D" id="3.40.190.10">
    <property type="entry name" value="Periplasmic binding protein-like II"/>
    <property type="match status" value="2"/>
</dbReference>
<evidence type="ECO:0000256" key="1">
    <source>
        <dbReference type="SAM" id="MobiDB-lite"/>
    </source>
</evidence>
<protein>
    <submittedName>
        <fullName evidence="3">Phosphate/phosphite/phosphonate ABC transporter substrate-binding protein</fullName>
    </submittedName>
</protein>
<dbReference type="EMBL" id="JBHUHO010000010">
    <property type="protein sequence ID" value="MFD2114896.1"/>
    <property type="molecule type" value="Genomic_DNA"/>
</dbReference>
<dbReference type="PROSITE" id="PS51257">
    <property type="entry name" value="PROKAR_LIPOPROTEIN"/>
    <property type="match status" value="1"/>
</dbReference>
<keyword evidence="4" id="KW-1185">Reference proteome</keyword>
<feature type="signal peptide" evidence="2">
    <location>
        <begin position="1"/>
        <end position="18"/>
    </location>
</feature>
<name>A0ABW4YGZ2_9BACL</name>
<sequence>MKRWSLMMVVLILAVVVAACGNGNSKNNTAGGNKGADKGNNAEQTNAGKSNDAEVKTKDTLTIVWLPNESGGNMKEARDEIGALVEKASGKKVEHKVTTDYIIAVESIANGTADIGYFGPQAYVEANAKNDKVQPLVTNAGKSGTLEDAMYYSWLAVNKGEESGYAAGDSFAIDNIKGKKFSFVSNSSTSGFKVPTAGIISYFKDNHAMADLTADDLVEGGKDKFFSQVLFGGSHQGSAVNLMSGKVDVAAFCNTCVVNYVELAAGEENAVGSTYKVKADAEAPFNTVAGKEFAVISSTPVLNQPFIVNTDTVSAEHIKLITDAFESDETTNNPKIFVPEDSEFSGMFKKDGETRFLKVEDAWFNPIRELTGGAAK</sequence>
<organism evidence="3 4">
    <name type="scientific">Paenibacillus yanchengensis</name>
    <dbReference type="NCBI Taxonomy" id="2035833"/>
    <lineage>
        <taxon>Bacteria</taxon>
        <taxon>Bacillati</taxon>
        <taxon>Bacillota</taxon>
        <taxon>Bacilli</taxon>
        <taxon>Bacillales</taxon>
        <taxon>Paenibacillaceae</taxon>
        <taxon>Paenibacillus</taxon>
    </lineage>
</organism>
<dbReference type="PANTHER" id="PTHR35841">
    <property type="entry name" value="PHOSPHONATES-BINDING PERIPLASMIC PROTEIN"/>
    <property type="match status" value="1"/>
</dbReference>
<feature type="region of interest" description="Disordered" evidence="1">
    <location>
        <begin position="26"/>
        <end position="54"/>
    </location>
</feature>
<gene>
    <name evidence="3" type="ORF">ACFSJH_03960</name>
</gene>
<dbReference type="SUPFAM" id="SSF53850">
    <property type="entry name" value="Periplasmic binding protein-like II"/>
    <property type="match status" value="1"/>
</dbReference>
<dbReference type="Proteomes" id="UP001597362">
    <property type="component" value="Unassembled WGS sequence"/>
</dbReference>
<evidence type="ECO:0000256" key="2">
    <source>
        <dbReference type="SAM" id="SignalP"/>
    </source>
</evidence>
<evidence type="ECO:0000313" key="4">
    <source>
        <dbReference type="Proteomes" id="UP001597362"/>
    </source>
</evidence>
<feature type="chain" id="PRO_5045772712" evidence="2">
    <location>
        <begin position="19"/>
        <end position="376"/>
    </location>
</feature>
<accession>A0ABW4YGZ2</accession>
<comment type="caution">
    <text evidence="3">The sequence shown here is derived from an EMBL/GenBank/DDBJ whole genome shotgun (WGS) entry which is preliminary data.</text>
</comment>